<evidence type="ECO:0000256" key="4">
    <source>
        <dbReference type="ARBA" id="ARBA00022692"/>
    </source>
</evidence>
<dbReference type="EC" id="3.4.26.1" evidence="10"/>
<evidence type="ECO:0000256" key="10">
    <source>
        <dbReference type="ARBA" id="ARBA00049729"/>
    </source>
</evidence>
<dbReference type="GO" id="GO:0071586">
    <property type="term" value="P:CAAX-box protein processing"/>
    <property type="evidence" value="ECO:0007669"/>
    <property type="project" value="InterPro"/>
</dbReference>
<evidence type="ECO:0000256" key="9">
    <source>
        <dbReference type="ARBA" id="ARBA00047280"/>
    </source>
</evidence>
<gene>
    <name evidence="13" type="ORF">Gorai_013536</name>
</gene>
<keyword evidence="4 11" id="KW-0812">Transmembrane</keyword>
<keyword evidence="5" id="KW-0378">Hydrolase</keyword>
<evidence type="ECO:0000256" key="3">
    <source>
        <dbReference type="ARBA" id="ARBA00022670"/>
    </source>
</evidence>
<dbReference type="InterPro" id="IPR039731">
    <property type="entry name" value="Rce1"/>
</dbReference>
<evidence type="ECO:0000313" key="14">
    <source>
        <dbReference type="Proteomes" id="UP000593578"/>
    </source>
</evidence>
<evidence type="ECO:0000256" key="5">
    <source>
        <dbReference type="ARBA" id="ARBA00022801"/>
    </source>
</evidence>
<comment type="catalytic activity">
    <reaction evidence="9">
        <text>Hydrolyzes the peptide bond -P2-(S-farnesyl or geranylgeranyl)C-P1'-P2'-P3'-COOH where P1' and P2' are amino acids with aliphatic sidechains and P3' is any C-terminal residue.</text>
        <dbReference type="EC" id="3.4.26.1"/>
    </reaction>
</comment>
<evidence type="ECO:0000256" key="1">
    <source>
        <dbReference type="ARBA" id="ARBA00004477"/>
    </source>
</evidence>
<accession>A0A7J8Q5D6</accession>
<evidence type="ECO:0000313" key="13">
    <source>
        <dbReference type="EMBL" id="MBA0596727.1"/>
    </source>
</evidence>
<feature type="domain" description="CAAX prenyl protease 2/Lysostaphin resistance protein A-like" evidence="12">
    <location>
        <begin position="47"/>
        <end position="92"/>
    </location>
</feature>
<keyword evidence="8 11" id="KW-0472">Membrane</keyword>
<comment type="caution">
    <text evidence="13">The sequence shown here is derived from an EMBL/GenBank/DDBJ whole genome shotgun (WGS) entry which is preliminary data.</text>
</comment>
<proteinExistence type="inferred from homology"/>
<evidence type="ECO:0000256" key="7">
    <source>
        <dbReference type="ARBA" id="ARBA00022989"/>
    </source>
</evidence>
<dbReference type="Pfam" id="PF02517">
    <property type="entry name" value="Rce1-like"/>
    <property type="match status" value="1"/>
</dbReference>
<feature type="transmembrane region" description="Helical" evidence="11">
    <location>
        <begin position="79"/>
        <end position="98"/>
    </location>
</feature>
<evidence type="ECO:0000256" key="11">
    <source>
        <dbReference type="SAM" id="Phobius"/>
    </source>
</evidence>
<comment type="similarity">
    <text evidence="2">Belongs to the peptidase U48 family.</text>
</comment>
<protein>
    <recommendedName>
        <fullName evidence="10">intramembrane prenyl-peptidase Rce1</fullName>
        <ecNumber evidence="10">3.4.26.1</ecNumber>
    </recommendedName>
</protein>
<evidence type="ECO:0000256" key="8">
    <source>
        <dbReference type="ARBA" id="ARBA00023136"/>
    </source>
</evidence>
<dbReference type="GO" id="GO:0004222">
    <property type="term" value="F:metalloendopeptidase activity"/>
    <property type="evidence" value="ECO:0007669"/>
    <property type="project" value="InterPro"/>
</dbReference>
<dbReference type="InterPro" id="IPR003675">
    <property type="entry name" value="Rce1/LyrA-like_dom"/>
</dbReference>
<dbReference type="AlphaFoldDB" id="A0A7J8Q5D6"/>
<reference evidence="13 14" key="1">
    <citation type="journal article" date="2019" name="Genome Biol. Evol.">
        <title>Insights into the evolution of the New World diploid cottons (Gossypium, subgenus Houzingenia) based on genome sequencing.</title>
        <authorList>
            <person name="Grover C.E."/>
            <person name="Arick M.A. 2nd"/>
            <person name="Thrash A."/>
            <person name="Conover J.L."/>
            <person name="Sanders W.S."/>
            <person name="Peterson D.G."/>
            <person name="Frelichowski J.E."/>
            <person name="Scheffler J.A."/>
            <person name="Scheffler B.E."/>
            <person name="Wendel J.F."/>
        </authorList>
    </citation>
    <scope>NUCLEOTIDE SEQUENCE [LARGE SCALE GENOMIC DNA]</scope>
    <source>
        <strain evidence="13">8</strain>
        <tissue evidence="13">Leaf</tissue>
    </source>
</reference>
<keyword evidence="7 11" id="KW-1133">Transmembrane helix</keyword>
<feature type="transmembrane region" description="Helical" evidence="11">
    <location>
        <begin position="36"/>
        <end position="59"/>
    </location>
</feature>
<feature type="transmembrane region" description="Helical" evidence="11">
    <location>
        <begin position="105"/>
        <end position="123"/>
    </location>
</feature>
<keyword evidence="3" id="KW-0645">Protease</keyword>
<dbReference type="EMBL" id="JABEZZ010000009">
    <property type="protein sequence ID" value="MBA0596727.1"/>
    <property type="molecule type" value="Genomic_DNA"/>
</dbReference>
<comment type="subcellular location">
    <subcellularLocation>
        <location evidence="1">Endoplasmic reticulum membrane</location>
        <topology evidence="1">Multi-pass membrane protein</topology>
    </subcellularLocation>
</comment>
<evidence type="ECO:0000256" key="2">
    <source>
        <dbReference type="ARBA" id="ARBA00006897"/>
    </source>
</evidence>
<sequence>MMEIYSRHNYSLLKASLVVETSVGLKLLTPCFRNKNVVLCLLDANTLLLLVMCFLGLQLGYTVVFGSYASFLFIRTGNIVAPLVAHAFCNYMGLPVLFVHGKGPVSIAFVAGMVSFVWLLFPITQPDLYNENTNNCRCWQGYCSWNQ</sequence>
<organism evidence="13 14">
    <name type="scientific">Gossypium raimondii</name>
    <name type="common">Peruvian cotton</name>
    <name type="synonym">Gossypium klotzschianum subsp. raimondii</name>
    <dbReference type="NCBI Taxonomy" id="29730"/>
    <lineage>
        <taxon>Eukaryota</taxon>
        <taxon>Viridiplantae</taxon>
        <taxon>Streptophyta</taxon>
        <taxon>Embryophyta</taxon>
        <taxon>Tracheophyta</taxon>
        <taxon>Spermatophyta</taxon>
        <taxon>Magnoliopsida</taxon>
        <taxon>eudicotyledons</taxon>
        <taxon>Gunneridae</taxon>
        <taxon>Pentapetalae</taxon>
        <taxon>rosids</taxon>
        <taxon>malvids</taxon>
        <taxon>Malvales</taxon>
        <taxon>Malvaceae</taxon>
        <taxon>Malvoideae</taxon>
        <taxon>Gossypium</taxon>
    </lineage>
</organism>
<evidence type="ECO:0000256" key="6">
    <source>
        <dbReference type="ARBA" id="ARBA00022824"/>
    </source>
</evidence>
<dbReference type="GO" id="GO:0005789">
    <property type="term" value="C:endoplasmic reticulum membrane"/>
    <property type="evidence" value="ECO:0007669"/>
    <property type="project" value="UniProtKB-SubCell"/>
</dbReference>
<dbReference type="Proteomes" id="UP000593578">
    <property type="component" value="Unassembled WGS sequence"/>
</dbReference>
<name>A0A7J8Q5D6_GOSRA</name>
<dbReference type="PANTHER" id="PTHR13046">
    <property type="entry name" value="PROTEASE U48 CAAX PRENYL PROTEASE RCE1"/>
    <property type="match status" value="1"/>
</dbReference>
<keyword evidence="6" id="KW-0256">Endoplasmic reticulum</keyword>
<dbReference type="PANTHER" id="PTHR13046:SF0">
    <property type="entry name" value="CAAX PRENYL PROTEASE 2"/>
    <property type="match status" value="1"/>
</dbReference>
<evidence type="ECO:0000259" key="12">
    <source>
        <dbReference type="Pfam" id="PF02517"/>
    </source>
</evidence>